<dbReference type="PROSITE" id="PS50111">
    <property type="entry name" value="CHEMOTAXIS_TRANSDUC_2"/>
    <property type="match status" value="1"/>
</dbReference>
<dbReference type="GO" id="GO:0007165">
    <property type="term" value="P:signal transduction"/>
    <property type="evidence" value="ECO:0007669"/>
    <property type="project" value="UniProtKB-KW"/>
</dbReference>
<dbReference type="InterPro" id="IPR003660">
    <property type="entry name" value="HAMP_dom"/>
</dbReference>
<dbReference type="Pfam" id="PF00672">
    <property type="entry name" value="HAMP"/>
    <property type="match status" value="1"/>
</dbReference>
<keyword evidence="2" id="KW-0997">Cell inner membrane</keyword>
<dbReference type="SUPFAM" id="SSF58104">
    <property type="entry name" value="Methyl-accepting chemotaxis protein (MCP) signaling domain"/>
    <property type="match status" value="1"/>
</dbReference>
<evidence type="ECO:0000256" key="1">
    <source>
        <dbReference type="ARBA" id="ARBA00004429"/>
    </source>
</evidence>
<evidence type="ECO:0000256" key="5">
    <source>
        <dbReference type="PROSITE-ProRule" id="PRU00284"/>
    </source>
</evidence>
<evidence type="ECO:0000313" key="11">
    <source>
        <dbReference type="Proteomes" id="UP000326202"/>
    </source>
</evidence>
<evidence type="ECO:0000259" key="8">
    <source>
        <dbReference type="PROSITE" id="PS50192"/>
    </source>
</evidence>
<reference evidence="10 11" key="1">
    <citation type="submission" date="2019-08" db="EMBL/GenBank/DDBJ databases">
        <title>Hyperibacter terrae gen. nov., sp. nov. and Hyperibacter viscosus sp. nov., two new members in the family Rhodospirillaceae isolated from the rhizosphere of Hypericum perforatum.</title>
        <authorList>
            <person name="Noviana Z."/>
        </authorList>
    </citation>
    <scope>NUCLEOTIDE SEQUENCE [LARGE SCALE GENOMIC DNA]</scope>
    <source>
        <strain evidence="10 11">R5913</strain>
    </source>
</reference>
<dbReference type="EMBL" id="CP042906">
    <property type="protein sequence ID" value="QEX19008.1"/>
    <property type="molecule type" value="Genomic_DNA"/>
</dbReference>
<dbReference type="CDD" id="cd06225">
    <property type="entry name" value="HAMP"/>
    <property type="match status" value="1"/>
</dbReference>
<gene>
    <name evidence="10" type="ORF">FRZ44_43200</name>
</gene>
<keyword evidence="6" id="KW-0812">Transmembrane</keyword>
<dbReference type="InterPro" id="IPR004089">
    <property type="entry name" value="MCPsignal_dom"/>
</dbReference>
<comment type="subcellular location">
    <subcellularLocation>
        <location evidence="1">Cell inner membrane</location>
        <topology evidence="1">Multi-pass membrane protein</topology>
    </subcellularLocation>
</comment>
<organism evidence="10 11">
    <name type="scientific">Hypericibacter terrae</name>
    <dbReference type="NCBI Taxonomy" id="2602015"/>
    <lineage>
        <taxon>Bacteria</taxon>
        <taxon>Pseudomonadati</taxon>
        <taxon>Pseudomonadota</taxon>
        <taxon>Alphaproteobacteria</taxon>
        <taxon>Rhodospirillales</taxon>
        <taxon>Dongiaceae</taxon>
        <taxon>Hypericibacter</taxon>
    </lineage>
</organism>
<evidence type="ECO:0000256" key="3">
    <source>
        <dbReference type="ARBA" id="ARBA00023224"/>
    </source>
</evidence>
<feature type="domain" description="T-SNARE coiled-coil homology" evidence="8">
    <location>
        <begin position="548"/>
        <end position="610"/>
    </location>
</feature>
<protein>
    <recommendedName>
        <fullName evidence="12">Methyl-accepting chemotaxis protein</fullName>
    </recommendedName>
</protein>
<accession>A0A5J6MN60</accession>
<dbReference type="InterPro" id="IPR000727">
    <property type="entry name" value="T_SNARE_dom"/>
</dbReference>
<evidence type="ECO:0000256" key="4">
    <source>
        <dbReference type="ARBA" id="ARBA00029447"/>
    </source>
</evidence>
<evidence type="ECO:0000259" key="7">
    <source>
        <dbReference type="PROSITE" id="PS50111"/>
    </source>
</evidence>
<keyword evidence="6" id="KW-0472">Membrane</keyword>
<dbReference type="GO" id="GO:0005886">
    <property type="term" value="C:plasma membrane"/>
    <property type="evidence" value="ECO:0007669"/>
    <property type="project" value="UniProtKB-SubCell"/>
</dbReference>
<dbReference type="PROSITE" id="PS50192">
    <property type="entry name" value="T_SNARE"/>
    <property type="match status" value="1"/>
</dbReference>
<evidence type="ECO:0000259" key="9">
    <source>
        <dbReference type="PROSITE" id="PS50885"/>
    </source>
</evidence>
<keyword evidence="3 5" id="KW-0807">Transducer</keyword>
<dbReference type="Proteomes" id="UP000326202">
    <property type="component" value="Chromosome"/>
</dbReference>
<dbReference type="RefSeq" id="WP_151179110.1">
    <property type="nucleotide sequence ID" value="NZ_CP042906.1"/>
</dbReference>
<dbReference type="PANTHER" id="PTHR32089:SF112">
    <property type="entry name" value="LYSOZYME-LIKE PROTEIN-RELATED"/>
    <property type="match status" value="1"/>
</dbReference>
<evidence type="ECO:0000313" key="10">
    <source>
        <dbReference type="EMBL" id="QEX19008.1"/>
    </source>
</evidence>
<dbReference type="PANTHER" id="PTHR32089">
    <property type="entry name" value="METHYL-ACCEPTING CHEMOTAXIS PROTEIN MCPB"/>
    <property type="match status" value="1"/>
</dbReference>
<name>A0A5J6MN60_9PROT</name>
<dbReference type="PROSITE" id="PS50885">
    <property type="entry name" value="HAMP"/>
    <property type="match status" value="1"/>
</dbReference>
<dbReference type="Gene3D" id="1.10.8.500">
    <property type="entry name" value="HAMP domain in histidine kinase"/>
    <property type="match status" value="1"/>
</dbReference>
<dbReference type="AlphaFoldDB" id="A0A5J6MN60"/>
<comment type="similarity">
    <text evidence="4">Belongs to the methyl-accepting chemotaxis (MCP) protein family.</text>
</comment>
<sequence length="652" mass="68106">MKKFTIAHKLGLASLLFLVPVAYMVWALVASQNIAIDFGDKENAGNFYLRGLTKLQMEVARSIVSGAPVDGKAAAQEIRALETSHGEGMESAELAEAAATSLADLDGGLAAEKLEAARAALRAVIYRIGDKSNLILDPDLDSYYVMDLVLIKLPDILDRTAGMINLGRADWKDGAIGGDEQVDFFVALGGLTSLLEGADASVGSGYSGNADGSLKANLDGSYQTFKTTLAGFAENVAKGTTSDADAAKTFTAIDGFYKVASSEMQRLLERRVAAFEWDQLLSFIITGVLFLAAIGVVLAMIRVSVIRPLRKMTGSMQQLASGNLEVAIDRAKNADEVGEMAQALLVFRENAVKAKALEAEQLAESERRLQRHEALEAMAKAFDAAVSGRLDAVSQAVKQLGSTASTLSHQADETNAQASEVAQSAATATENSQTVAAATVELAASSREIASQTDQTTATAERAVSEADQATKIVEELSKVSRDVGGVIQFITEIASQTNLLALNATIEAARAGEAGKGFAVVANEVKQLAGQTAKATDEIGAKLQAVDAATREATGVMQRLASIIAEINTSAGVIAEAVQQQGSATAEISQNVQQAASRTGQVSASMGQVTKSAEVTKSASTALLGSSSALSRQATDLKTEIDSFLAQIKAA</sequence>
<dbReference type="SMART" id="SM00283">
    <property type="entry name" value="MA"/>
    <property type="match status" value="1"/>
</dbReference>
<feature type="domain" description="Methyl-accepting transducer" evidence="7">
    <location>
        <begin position="396"/>
        <end position="618"/>
    </location>
</feature>
<dbReference type="OrthoDB" id="2489132at2"/>
<dbReference type="Pfam" id="PF00015">
    <property type="entry name" value="MCPsignal"/>
    <property type="match status" value="1"/>
</dbReference>
<evidence type="ECO:0000256" key="6">
    <source>
        <dbReference type="SAM" id="Phobius"/>
    </source>
</evidence>
<dbReference type="KEGG" id="htq:FRZ44_43200"/>
<keyword evidence="6" id="KW-1133">Transmembrane helix</keyword>
<proteinExistence type="inferred from homology"/>
<evidence type="ECO:0000256" key="2">
    <source>
        <dbReference type="ARBA" id="ARBA00022519"/>
    </source>
</evidence>
<dbReference type="SMART" id="SM00304">
    <property type="entry name" value="HAMP"/>
    <property type="match status" value="1"/>
</dbReference>
<feature type="domain" description="HAMP" evidence="9">
    <location>
        <begin position="303"/>
        <end position="356"/>
    </location>
</feature>
<keyword evidence="2" id="KW-1003">Cell membrane</keyword>
<feature type="transmembrane region" description="Helical" evidence="6">
    <location>
        <begin position="280"/>
        <end position="301"/>
    </location>
</feature>
<evidence type="ECO:0008006" key="12">
    <source>
        <dbReference type="Google" id="ProtNLM"/>
    </source>
</evidence>
<dbReference type="SUPFAM" id="SSF158472">
    <property type="entry name" value="HAMP domain-like"/>
    <property type="match status" value="1"/>
</dbReference>
<keyword evidence="11" id="KW-1185">Reference proteome</keyword>
<dbReference type="Gene3D" id="1.10.287.950">
    <property type="entry name" value="Methyl-accepting chemotaxis protein"/>
    <property type="match status" value="1"/>
</dbReference>